<dbReference type="PROSITE" id="PS01317">
    <property type="entry name" value="SSRP"/>
    <property type="match status" value="1"/>
</dbReference>
<dbReference type="Gene3D" id="2.40.280.10">
    <property type="match status" value="1"/>
</dbReference>
<proteinExistence type="inferred from homology"/>
<dbReference type="GO" id="GO:0003677">
    <property type="term" value="F:DNA binding"/>
    <property type="evidence" value="ECO:0007669"/>
    <property type="project" value="UniProtKB-KW"/>
</dbReference>
<dbReference type="PATRIC" id="fig|1566026.4.peg.1602"/>
<dbReference type="AlphaFoldDB" id="A0A0L8AQ80"/>
<dbReference type="InterPro" id="IPR020081">
    <property type="entry name" value="SsrA-bd_prot_CS"/>
</dbReference>
<comment type="function">
    <text evidence="3">Required for rescue of stalled ribosomes mediated by trans-translation. Binds to transfer-messenger RNA (tmRNA), required for stable association of tmRNA with ribosomes. tmRNA and SmpB together mimic tRNA shape, replacing the anticodon stem-loop with SmpB. tmRNA is encoded by the ssrA gene; the 2 termini fold to resemble tRNA(Ala) and it encodes a 'tag peptide', a short internal open reading frame. During trans-translation Ala-aminoacylated tmRNA acts like a tRNA, entering the A-site of stalled ribosomes, displacing the stalled mRNA. The ribosome then switches to translate the ORF on the tmRNA; the nascent peptide is terminated with the 'tag peptide' encoded by the tmRNA and targeted for degradation. The ribosome is freed to recommence translation, which seems to be the essential function of trans-translation.</text>
</comment>
<dbReference type="GO" id="GO:0070930">
    <property type="term" value="P:trans-translation-dependent protein tagging"/>
    <property type="evidence" value="ECO:0007669"/>
    <property type="project" value="TreeGrafter"/>
</dbReference>
<dbReference type="SUPFAM" id="SSF74982">
    <property type="entry name" value="Small protein B (SmpB)"/>
    <property type="match status" value="1"/>
</dbReference>
<dbReference type="Proteomes" id="UP000036908">
    <property type="component" value="Unassembled WGS sequence"/>
</dbReference>
<comment type="subcellular location">
    <subcellularLocation>
        <location evidence="3">Cytoplasm</location>
    </subcellularLocation>
    <text evidence="3">The tmRNA-SmpB complex associates with stalled 70S ribosomes.</text>
</comment>
<dbReference type="InterPro" id="IPR000037">
    <property type="entry name" value="SsrA-bd_prot"/>
</dbReference>
<dbReference type="HAMAP" id="MF_00023">
    <property type="entry name" value="SmpB"/>
    <property type="match status" value="1"/>
</dbReference>
<name>A0A0L8AQ80_9BACT</name>
<dbReference type="PANTHER" id="PTHR30308:SF2">
    <property type="entry name" value="SSRA-BINDING PROTEIN"/>
    <property type="match status" value="1"/>
</dbReference>
<evidence type="ECO:0000313" key="4">
    <source>
        <dbReference type="EMBL" id="KOF04395.1"/>
    </source>
</evidence>
<dbReference type="PANTHER" id="PTHR30308">
    <property type="entry name" value="TMRNA-BINDING COMPONENT OF TRANS-TRANSLATION TAGGING COMPLEX"/>
    <property type="match status" value="1"/>
</dbReference>
<dbReference type="CDD" id="cd09294">
    <property type="entry name" value="SmpB"/>
    <property type="match status" value="1"/>
</dbReference>
<sequence>MAKDKNRFSNNINIKNRRASYEFEFIDKYVAGMQLQGTEIKSIREGKVQLQDAYCYFKNGELYIKQMHIAQFSEGSYNNHVTDRERKLLLNKRELSKLESKLEEKGLSIVPLRLFITDRGFAKTEIALGKGKKLYDKRDSIKDKDIKRDLERVKY</sequence>
<dbReference type="Pfam" id="PF01668">
    <property type="entry name" value="SmpB"/>
    <property type="match status" value="1"/>
</dbReference>
<dbReference type="GO" id="GO:0005829">
    <property type="term" value="C:cytosol"/>
    <property type="evidence" value="ECO:0007669"/>
    <property type="project" value="TreeGrafter"/>
</dbReference>
<gene>
    <name evidence="3" type="primary">smpB</name>
    <name evidence="4" type="ORF">OB69_00900</name>
</gene>
<accession>A0A0L8AQ80</accession>
<reference evidence="5" key="1">
    <citation type="submission" date="2014-11" db="EMBL/GenBank/DDBJ databases">
        <title>Genome sequencing of Roseivirga sp. D-25.</title>
        <authorList>
            <person name="Selvaratnam C."/>
            <person name="Thevarajoo S."/>
            <person name="Goh K.M."/>
            <person name="Eee R."/>
            <person name="Chan K.-G."/>
            <person name="Chong C.S."/>
        </authorList>
    </citation>
    <scope>NUCLEOTIDE SEQUENCE [LARGE SCALE GENOMIC DNA]</scope>
    <source>
        <strain evidence="5">D-25</strain>
    </source>
</reference>
<keyword evidence="4" id="KW-0238">DNA-binding</keyword>
<keyword evidence="1 3" id="KW-0963">Cytoplasm</keyword>
<keyword evidence="2 3" id="KW-0694">RNA-binding</keyword>
<dbReference type="NCBIfam" id="NF003843">
    <property type="entry name" value="PRK05422.1"/>
    <property type="match status" value="1"/>
</dbReference>
<organism evidence="4 5">
    <name type="scientific">Roseivirga seohaensis subsp. aquiponti</name>
    <dbReference type="NCBI Taxonomy" id="1566026"/>
    <lineage>
        <taxon>Bacteria</taxon>
        <taxon>Pseudomonadati</taxon>
        <taxon>Bacteroidota</taxon>
        <taxon>Cytophagia</taxon>
        <taxon>Cytophagales</taxon>
        <taxon>Roseivirgaceae</taxon>
        <taxon>Roseivirga</taxon>
    </lineage>
</organism>
<comment type="similarity">
    <text evidence="3">Belongs to the SmpB family.</text>
</comment>
<keyword evidence="5" id="KW-1185">Reference proteome</keyword>
<dbReference type="GO" id="GO:0070929">
    <property type="term" value="P:trans-translation"/>
    <property type="evidence" value="ECO:0007669"/>
    <property type="project" value="UniProtKB-UniRule"/>
</dbReference>
<evidence type="ECO:0000256" key="3">
    <source>
        <dbReference type="HAMAP-Rule" id="MF_00023"/>
    </source>
</evidence>
<dbReference type="NCBIfam" id="TIGR00086">
    <property type="entry name" value="smpB"/>
    <property type="match status" value="1"/>
</dbReference>
<dbReference type="OrthoDB" id="9805462at2"/>
<protein>
    <recommendedName>
        <fullName evidence="3">SsrA-binding protein</fullName>
    </recommendedName>
    <alternativeName>
        <fullName evidence="3">Small protein B</fullName>
    </alternativeName>
</protein>
<dbReference type="RefSeq" id="WP_053221810.1">
    <property type="nucleotide sequence ID" value="NZ_JSVA01000002.1"/>
</dbReference>
<dbReference type="InterPro" id="IPR023620">
    <property type="entry name" value="SmpB"/>
</dbReference>
<evidence type="ECO:0000256" key="1">
    <source>
        <dbReference type="ARBA" id="ARBA00022490"/>
    </source>
</evidence>
<evidence type="ECO:0000313" key="5">
    <source>
        <dbReference type="Proteomes" id="UP000036908"/>
    </source>
</evidence>
<evidence type="ECO:0000256" key="2">
    <source>
        <dbReference type="ARBA" id="ARBA00022884"/>
    </source>
</evidence>
<comment type="caution">
    <text evidence="4">The sequence shown here is derived from an EMBL/GenBank/DDBJ whole genome shotgun (WGS) entry which is preliminary data.</text>
</comment>
<dbReference type="GO" id="GO:0003723">
    <property type="term" value="F:RNA binding"/>
    <property type="evidence" value="ECO:0007669"/>
    <property type="project" value="UniProtKB-UniRule"/>
</dbReference>
<dbReference type="EMBL" id="JSVA01000002">
    <property type="protein sequence ID" value="KOF04395.1"/>
    <property type="molecule type" value="Genomic_DNA"/>
</dbReference>